<dbReference type="PANTHER" id="PTHR45871:SF1">
    <property type="entry name" value="PHOSPHATIDYLINOSITOL N-ACETYLGLUCOSAMINYLTRANSFERASE SUBUNIT A"/>
    <property type="match status" value="1"/>
</dbReference>
<dbReference type="Proteomes" id="UP000310189">
    <property type="component" value="Unassembled WGS sequence"/>
</dbReference>
<keyword evidence="2" id="KW-1133">Transmembrane helix</keyword>
<dbReference type="GO" id="GO:0017176">
    <property type="term" value="F:phosphatidylinositol N-acetylglucosaminyltransferase activity"/>
    <property type="evidence" value="ECO:0007669"/>
    <property type="project" value="TreeGrafter"/>
</dbReference>
<proteinExistence type="predicted"/>
<dbReference type="OrthoDB" id="734129at2759"/>
<gene>
    <name evidence="5" type="ORF">E3P99_01216</name>
</gene>
<keyword evidence="1" id="KW-0808">Transferase</keyword>
<keyword evidence="2" id="KW-0812">Transmembrane</keyword>
<keyword evidence="6" id="KW-1185">Reference proteome</keyword>
<accession>A0A4T0FTN0</accession>
<evidence type="ECO:0000313" key="5">
    <source>
        <dbReference type="EMBL" id="TIA91064.1"/>
    </source>
</evidence>
<name>A0A4T0FTN0_9BASI</name>
<evidence type="ECO:0000256" key="1">
    <source>
        <dbReference type="ARBA" id="ARBA00022676"/>
    </source>
</evidence>
<dbReference type="InterPro" id="IPR028098">
    <property type="entry name" value="Glyco_trans_4-like_N"/>
</dbReference>
<dbReference type="PANTHER" id="PTHR45871">
    <property type="entry name" value="N-ACETYLGLUCOSAMINYL-PHOSPHATIDYLINOSITOL BIOSYNTHETIC PROTEIN"/>
    <property type="match status" value="1"/>
</dbReference>
<evidence type="ECO:0000259" key="3">
    <source>
        <dbReference type="Pfam" id="PF00534"/>
    </source>
</evidence>
<feature type="domain" description="Glycosyltransferase subfamily 4-like N-terminal" evidence="4">
    <location>
        <begin position="16"/>
        <end position="182"/>
    </location>
</feature>
<comment type="caution">
    <text evidence="5">The sequence shown here is derived from an EMBL/GenBank/DDBJ whole genome shotgun (WGS) entry which is preliminary data.</text>
</comment>
<reference evidence="5 6" key="1">
    <citation type="submission" date="2019-03" db="EMBL/GenBank/DDBJ databases">
        <title>Sequencing 23 genomes of Wallemia ichthyophaga.</title>
        <authorList>
            <person name="Gostincar C."/>
        </authorList>
    </citation>
    <scope>NUCLEOTIDE SEQUENCE [LARGE SCALE GENOMIC DNA]</scope>
    <source>
        <strain evidence="5 6">EXF-5753</strain>
    </source>
</reference>
<feature type="transmembrane region" description="Helical" evidence="2">
    <location>
        <begin position="404"/>
        <end position="424"/>
    </location>
</feature>
<dbReference type="Pfam" id="PF13439">
    <property type="entry name" value="Glyco_transf_4"/>
    <property type="match status" value="1"/>
</dbReference>
<sequence length="426" mass="46983">MGICVAMVSDFYLPSVGGIEMHIYHLSLALMRRGVRVVVVTHEYGDHRGLETTVDGLRIYYLPIPMLPTTNASLPTFFTAHHLLRGVFIRENVDIVHAHGALSSLGHEALMHARWIPNTRTIFTDHSLFAFRDVTGILTNKLLRFALCDVDGVICVSHSGKENTQLRARLEEEVMHVIPNAIISSDFLPRLHTQKKDKKITIVTISRLFYRKGIDLLIAAAPIICAQHPAVHFIVGGDGPLMTDLERMTERHGLQERVEILGNVPPQSVSQVMQRGDIYLNTSLTESFGIVLLEAASTGLHVVSTKVGGIPEVLPEGMVEYCEEVSDVAVVNAIERTIEAVASLTPSQEDARKLHNHDAVRRLYSWDKVAEMTHAVYTDSLAKPRPQGVYHRLSKAVKTGCIGGVIYAIVVLVDAMIAVVLGMLGC</sequence>
<keyword evidence="2" id="KW-0472">Membrane</keyword>
<dbReference type="Gene3D" id="3.40.50.2000">
    <property type="entry name" value="Glycogen Phosphorylase B"/>
    <property type="match status" value="2"/>
</dbReference>
<dbReference type="Pfam" id="PF00534">
    <property type="entry name" value="Glycos_transf_1"/>
    <property type="match status" value="1"/>
</dbReference>
<dbReference type="SUPFAM" id="SSF53756">
    <property type="entry name" value="UDP-Glycosyltransferase/glycogen phosphorylase"/>
    <property type="match status" value="1"/>
</dbReference>
<feature type="domain" description="Glycosyl transferase family 1" evidence="3">
    <location>
        <begin position="194"/>
        <end position="337"/>
    </location>
</feature>
<evidence type="ECO:0000256" key="2">
    <source>
        <dbReference type="SAM" id="Phobius"/>
    </source>
</evidence>
<dbReference type="GO" id="GO:0006506">
    <property type="term" value="P:GPI anchor biosynthetic process"/>
    <property type="evidence" value="ECO:0007669"/>
    <property type="project" value="InterPro"/>
</dbReference>
<protein>
    <recommendedName>
        <fullName evidence="7">Phosphatidylinositol N-acetylglucosaminyltransferase</fullName>
    </recommendedName>
</protein>
<evidence type="ECO:0008006" key="7">
    <source>
        <dbReference type="Google" id="ProtNLM"/>
    </source>
</evidence>
<organism evidence="5 6">
    <name type="scientific">Wallemia hederae</name>
    <dbReference type="NCBI Taxonomy" id="1540922"/>
    <lineage>
        <taxon>Eukaryota</taxon>
        <taxon>Fungi</taxon>
        <taxon>Dikarya</taxon>
        <taxon>Basidiomycota</taxon>
        <taxon>Wallemiomycotina</taxon>
        <taxon>Wallemiomycetes</taxon>
        <taxon>Wallemiales</taxon>
        <taxon>Wallemiaceae</taxon>
        <taxon>Wallemia</taxon>
    </lineage>
</organism>
<evidence type="ECO:0000259" key="4">
    <source>
        <dbReference type="Pfam" id="PF13439"/>
    </source>
</evidence>
<evidence type="ECO:0000313" key="6">
    <source>
        <dbReference type="Proteomes" id="UP000310189"/>
    </source>
</evidence>
<dbReference type="InterPro" id="IPR001296">
    <property type="entry name" value="Glyco_trans_1"/>
</dbReference>
<dbReference type="EMBL" id="SPNW01000014">
    <property type="protein sequence ID" value="TIA91064.1"/>
    <property type="molecule type" value="Genomic_DNA"/>
</dbReference>
<keyword evidence="1" id="KW-0328">Glycosyltransferase</keyword>
<dbReference type="GO" id="GO:0000506">
    <property type="term" value="C:glycosylphosphatidylinositol-N-acetylglucosaminyltransferase (GPI-GnT) complex"/>
    <property type="evidence" value="ECO:0007669"/>
    <property type="project" value="TreeGrafter"/>
</dbReference>
<dbReference type="AlphaFoldDB" id="A0A4T0FTN0"/>